<name>A0A0F9JGS2_9ZZZZ</name>
<accession>A0A0F9JGS2</accession>
<evidence type="ECO:0000313" key="1">
    <source>
        <dbReference type="EMBL" id="KKM69064.1"/>
    </source>
</evidence>
<protein>
    <submittedName>
        <fullName evidence="1">Uncharacterized protein</fullName>
    </submittedName>
</protein>
<comment type="caution">
    <text evidence="1">The sequence shown here is derived from an EMBL/GenBank/DDBJ whole genome shotgun (WGS) entry which is preliminary data.</text>
</comment>
<organism evidence="1">
    <name type="scientific">marine sediment metagenome</name>
    <dbReference type="NCBI Taxonomy" id="412755"/>
    <lineage>
        <taxon>unclassified sequences</taxon>
        <taxon>metagenomes</taxon>
        <taxon>ecological metagenomes</taxon>
    </lineage>
</organism>
<sequence>MHKLIFIMLSLMIPCTVGAKDDYRKANTAWKTEFTVDTHVNVKSANRLGAKHIRLIRETYELAETKFLKFWLLEHDECKFIPLEVRIVESEEELNSRLYFPGEDVYADKPEEGTEIIFGRYYKLTNKLYIVPPYTSQYYWRKNFAHETIHYFFDECGIKFFSGEKEHKVIERFLLKYKRFFY</sequence>
<gene>
    <name evidence="1" type="ORF">LCGC14_1454630</name>
</gene>
<dbReference type="EMBL" id="LAZR01010056">
    <property type="protein sequence ID" value="KKM69064.1"/>
    <property type="molecule type" value="Genomic_DNA"/>
</dbReference>
<reference evidence="1" key="1">
    <citation type="journal article" date="2015" name="Nature">
        <title>Complex archaea that bridge the gap between prokaryotes and eukaryotes.</title>
        <authorList>
            <person name="Spang A."/>
            <person name="Saw J.H."/>
            <person name="Jorgensen S.L."/>
            <person name="Zaremba-Niedzwiedzka K."/>
            <person name="Martijn J."/>
            <person name="Lind A.E."/>
            <person name="van Eijk R."/>
            <person name="Schleper C."/>
            <person name="Guy L."/>
            <person name="Ettema T.J."/>
        </authorList>
    </citation>
    <scope>NUCLEOTIDE SEQUENCE</scope>
</reference>
<dbReference type="AlphaFoldDB" id="A0A0F9JGS2"/>
<proteinExistence type="predicted"/>